<evidence type="ECO:0000256" key="6">
    <source>
        <dbReference type="HAMAP-Rule" id="MF_01659"/>
    </source>
</evidence>
<dbReference type="PANTHER" id="PTHR42916:SF1">
    <property type="entry name" value="PROTEIN PHYLLO, CHLOROPLASTIC"/>
    <property type="match status" value="1"/>
</dbReference>
<evidence type="ECO:0000256" key="1">
    <source>
        <dbReference type="ARBA" id="ARBA00022679"/>
    </source>
</evidence>
<dbReference type="PANTHER" id="PTHR42916">
    <property type="entry name" value="2-SUCCINYL-5-ENOLPYRUVYL-6-HYDROXY-3-CYCLOHEXENE-1-CARBOXYLATE SYNTHASE"/>
    <property type="match status" value="1"/>
</dbReference>
<evidence type="ECO:0000256" key="4">
    <source>
        <dbReference type="ARBA" id="ARBA00023052"/>
    </source>
</evidence>
<dbReference type="Proteomes" id="UP000245535">
    <property type="component" value="Unassembled WGS sequence"/>
</dbReference>
<evidence type="ECO:0000313" key="10">
    <source>
        <dbReference type="EMBL" id="PWJ41972.1"/>
    </source>
</evidence>
<reference evidence="10 11" key="1">
    <citation type="submission" date="2018-03" db="EMBL/GenBank/DDBJ databases">
        <title>Genomic Encyclopedia of Archaeal and Bacterial Type Strains, Phase II (KMG-II): from individual species to whole genera.</title>
        <authorList>
            <person name="Goeker M."/>
        </authorList>
    </citation>
    <scope>NUCLEOTIDE SEQUENCE [LARGE SCALE GENOMIC DNA]</scope>
    <source>
        <strain evidence="10 11">DSM 28229</strain>
    </source>
</reference>
<organism evidence="10 11">
    <name type="scientific">Sediminitomix flava</name>
    <dbReference type="NCBI Taxonomy" id="379075"/>
    <lineage>
        <taxon>Bacteria</taxon>
        <taxon>Pseudomonadati</taxon>
        <taxon>Bacteroidota</taxon>
        <taxon>Cytophagia</taxon>
        <taxon>Cytophagales</taxon>
        <taxon>Flammeovirgaceae</taxon>
        <taxon>Sediminitomix</taxon>
    </lineage>
</organism>
<dbReference type="PIRSF" id="PIRSF004983">
    <property type="entry name" value="MenD"/>
    <property type="match status" value="1"/>
</dbReference>
<dbReference type="AlphaFoldDB" id="A0A315Z9L9"/>
<dbReference type="CDD" id="cd07037">
    <property type="entry name" value="TPP_PYR_MenD"/>
    <property type="match status" value="1"/>
</dbReference>
<evidence type="ECO:0000259" key="9">
    <source>
        <dbReference type="Pfam" id="PF16582"/>
    </source>
</evidence>
<dbReference type="InterPro" id="IPR004433">
    <property type="entry name" value="MenaQ_synth_MenD"/>
</dbReference>
<dbReference type="SUPFAM" id="SSF52518">
    <property type="entry name" value="Thiamin diphosphate-binding fold (THDP-binding)"/>
    <property type="match status" value="2"/>
</dbReference>
<keyword evidence="2 6" id="KW-0479">Metal-binding</keyword>
<keyword evidence="6" id="KW-0474">Menaquinone biosynthesis</keyword>
<dbReference type="InterPro" id="IPR029061">
    <property type="entry name" value="THDP-binding"/>
</dbReference>
<dbReference type="NCBIfam" id="TIGR00173">
    <property type="entry name" value="menD"/>
    <property type="match status" value="1"/>
</dbReference>
<dbReference type="EC" id="2.2.1.9" evidence="6"/>
<comment type="subunit">
    <text evidence="6">Homodimer.</text>
</comment>
<dbReference type="HAMAP" id="MF_01659">
    <property type="entry name" value="MenD"/>
    <property type="match status" value="1"/>
</dbReference>
<dbReference type="InterPro" id="IPR032264">
    <property type="entry name" value="MenD_middle"/>
</dbReference>
<sequence>MNSSTYRLNPIVGITNICAALGVEKAVLSPGSRCAPLTLAFARHKDIETISISDERSAAFIGMGMAQQSGKPVVLICTSGTAAANYYPAIIEAYYQQIPLIVLTADRPPEWIDQLDGQTIRQQNIYANHIKRAFELPVDYEHPDAKWQIDRTVSDAINIAKSYPQGPVQINIPLREPFYPMEGETMDFDAPFKHIEEEKGETILSESQWTSILDKLKDKRILLVAGQQETDINFASFISQLPFPLASDIISNFHSCTNAIQHQDAFLGMEGAEKLQADIVISFGKSVISKNLKLFIRKHKPQEHWHIQEAGDVADTFQSLRKIWRVNPKYFFQELSKRWNDSDKSYLEQWQKVNTDFRSKIPTFFKEQDFSEFEAIYRSIEKCENNTQLHLANSMSVRYANMLSTLGKPLKVWANRGASGIDGSTSSMIGHSLISNEPQLLITGDLSFMYDRNALWNNYLKSNVKILMLNNQGGVIFRMIDGPARQPELEEYFETHQKRTAELTAKDAGLAYFSVNTREEFEENLVKWLHEKDAPAILEVFTDKALCKTTFGAFKRLIPKI</sequence>
<evidence type="ECO:0000256" key="3">
    <source>
        <dbReference type="ARBA" id="ARBA00022842"/>
    </source>
</evidence>
<dbReference type="RefSeq" id="WP_109618494.1">
    <property type="nucleotide sequence ID" value="NZ_QGDO01000003.1"/>
</dbReference>
<dbReference type="InterPro" id="IPR012001">
    <property type="entry name" value="Thiamin_PyroP_enz_TPP-bd_dom"/>
</dbReference>
<feature type="domain" description="Thiamine pyrophosphate enzyme N-terminal TPP-binding" evidence="8">
    <location>
        <begin position="16"/>
        <end position="117"/>
    </location>
</feature>
<evidence type="ECO:0000313" key="11">
    <source>
        <dbReference type="Proteomes" id="UP000245535"/>
    </source>
</evidence>
<feature type="domain" description="Menaquinone biosynthesis protein MenD middle" evidence="9">
    <location>
        <begin position="208"/>
        <end position="389"/>
    </location>
</feature>
<dbReference type="OrthoDB" id="9791859at2"/>
<dbReference type="GO" id="GO:0030145">
    <property type="term" value="F:manganese ion binding"/>
    <property type="evidence" value="ECO:0007669"/>
    <property type="project" value="UniProtKB-UniRule"/>
</dbReference>
<comment type="pathway">
    <text evidence="6">Quinol/quinone metabolism; menaquinone biosynthesis.</text>
</comment>
<name>A0A315Z9L9_SEDFL</name>
<dbReference type="InterPro" id="IPR011766">
    <property type="entry name" value="TPP_enzyme_TPP-bd"/>
</dbReference>
<evidence type="ECO:0000259" key="7">
    <source>
        <dbReference type="Pfam" id="PF02775"/>
    </source>
</evidence>
<keyword evidence="3 6" id="KW-0460">Magnesium</keyword>
<keyword evidence="4 6" id="KW-0786">Thiamine pyrophosphate</keyword>
<dbReference type="Pfam" id="PF02775">
    <property type="entry name" value="TPP_enzyme_C"/>
    <property type="match status" value="1"/>
</dbReference>
<dbReference type="UniPathway" id="UPA01057">
    <property type="reaction ID" value="UER00164"/>
</dbReference>
<dbReference type="Gene3D" id="3.40.50.1220">
    <property type="entry name" value="TPP-binding domain"/>
    <property type="match status" value="1"/>
</dbReference>
<comment type="cofactor">
    <cofactor evidence="6">
        <name>Mg(2+)</name>
        <dbReference type="ChEBI" id="CHEBI:18420"/>
    </cofactor>
    <cofactor evidence="6">
        <name>Mn(2+)</name>
        <dbReference type="ChEBI" id="CHEBI:29035"/>
    </cofactor>
</comment>
<dbReference type="UniPathway" id="UPA00079"/>
<dbReference type="GO" id="GO:0070204">
    <property type="term" value="F:2-succinyl-5-enolpyruvyl-6-hydroxy-3-cyclohexene-1-carboxylic-acid synthase activity"/>
    <property type="evidence" value="ECO:0007669"/>
    <property type="project" value="UniProtKB-UniRule"/>
</dbReference>
<comment type="similarity">
    <text evidence="6">Belongs to the TPP enzyme family. MenD subfamily.</text>
</comment>
<dbReference type="GO" id="GO:0009234">
    <property type="term" value="P:menaquinone biosynthetic process"/>
    <property type="evidence" value="ECO:0007669"/>
    <property type="project" value="UniProtKB-UniRule"/>
</dbReference>
<proteinExistence type="inferred from homology"/>
<accession>A0A315Z9L9</accession>
<evidence type="ECO:0000259" key="8">
    <source>
        <dbReference type="Pfam" id="PF02776"/>
    </source>
</evidence>
<dbReference type="GO" id="GO:0000287">
    <property type="term" value="F:magnesium ion binding"/>
    <property type="evidence" value="ECO:0007669"/>
    <property type="project" value="UniProtKB-UniRule"/>
</dbReference>
<keyword evidence="1 6" id="KW-0808">Transferase</keyword>
<comment type="function">
    <text evidence="6">Catalyzes the thiamine diphosphate-dependent decarboxylation of 2-oxoglutarate and the subsequent addition of the resulting succinic semialdehyde-thiamine pyrophosphate anion to isochorismate to yield 2-succinyl-5-enolpyruvyl-6-hydroxy-3-cyclohexene-1-carboxylate (SEPHCHC).</text>
</comment>
<comment type="cofactor">
    <cofactor evidence="6">
        <name>thiamine diphosphate</name>
        <dbReference type="ChEBI" id="CHEBI:58937"/>
    </cofactor>
    <text evidence="6">Binds 1 thiamine pyrophosphate per subunit.</text>
</comment>
<dbReference type="Pfam" id="PF02776">
    <property type="entry name" value="TPP_enzyme_N"/>
    <property type="match status" value="1"/>
</dbReference>
<dbReference type="Pfam" id="PF16582">
    <property type="entry name" value="TPP_enzyme_M_2"/>
    <property type="match status" value="1"/>
</dbReference>
<keyword evidence="11" id="KW-1185">Reference proteome</keyword>
<comment type="catalytic activity">
    <reaction evidence="6">
        <text>isochorismate + 2-oxoglutarate + H(+) = 5-enolpyruvoyl-6-hydroxy-2-succinyl-cyclohex-3-ene-1-carboxylate + CO2</text>
        <dbReference type="Rhea" id="RHEA:25593"/>
        <dbReference type="ChEBI" id="CHEBI:15378"/>
        <dbReference type="ChEBI" id="CHEBI:16526"/>
        <dbReference type="ChEBI" id="CHEBI:16810"/>
        <dbReference type="ChEBI" id="CHEBI:29780"/>
        <dbReference type="ChEBI" id="CHEBI:58818"/>
        <dbReference type="EC" id="2.2.1.9"/>
    </reaction>
</comment>
<comment type="caution">
    <text evidence="10">The sequence shown here is derived from an EMBL/GenBank/DDBJ whole genome shotgun (WGS) entry which is preliminary data.</text>
</comment>
<comment type="pathway">
    <text evidence="6">Quinol/quinone metabolism; 1,4-dihydroxy-2-naphthoate biosynthesis; 1,4-dihydroxy-2-naphthoate from chorismate: step 2/7.</text>
</comment>
<dbReference type="EMBL" id="QGDO01000003">
    <property type="protein sequence ID" value="PWJ41972.1"/>
    <property type="molecule type" value="Genomic_DNA"/>
</dbReference>
<dbReference type="Gene3D" id="3.40.50.970">
    <property type="match status" value="2"/>
</dbReference>
<protein>
    <recommendedName>
        <fullName evidence="6">2-succinyl-5-enolpyruvyl-6-hydroxy-3-cyclohexene-1-carboxylate synthase</fullName>
        <shortName evidence="6">SEPHCHC synthase</shortName>
        <ecNumber evidence="6">2.2.1.9</ecNumber>
    </recommendedName>
    <alternativeName>
        <fullName evidence="6">Menaquinone biosynthesis protein MenD</fullName>
    </alternativeName>
</protein>
<evidence type="ECO:0000256" key="5">
    <source>
        <dbReference type="ARBA" id="ARBA00023211"/>
    </source>
</evidence>
<evidence type="ECO:0000256" key="2">
    <source>
        <dbReference type="ARBA" id="ARBA00022723"/>
    </source>
</evidence>
<dbReference type="GO" id="GO:0030976">
    <property type="term" value="F:thiamine pyrophosphate binding"/>
    <property type="evidence" value="ECO:0007669"/>
    <property type="project" value="UniProtKB-UniRule"/>
</dbReference>
<dbReference type="CDD" id="cd02009">
    <property type="entry name" value="TPP_SHCHC_synthase"/>
    <property type="match status" value="1"/>
</dbReference>
<keyword evidence="5 6" id="KW-0464">Manganese</keyword>
<feature type="domain" description="Thiamine pyrophosphate enzyme TPP-binding" evidence="7">
    <location>
        <begin position="406"/>
        <end position="540"/>
    </location>
</feature>
<gene>
    <name evidence="6" type="primary">menD</name>
    <name evidence="10" type="ORF">BC781_103222</name>
</gene>